<evidence type="ECO:0000256" key="4">
    <source>
        <dbReference type="ARBA" id="ARBA00022989"/>
    </source>
</evidence>
<reference evidence="9 10" key="1">
    <citation type="submission" date="2024-06" db="EMBL/GenBank/DDBJ databases">
        <title>The Natural Products Discovery Center: Release of the First 8490 Sequenced Strains for Exploring Actinobacteria Biosynthetic Diversity.</title>
        <authorList>
            <person name="Kalkreuter E."/>
            <person name="Kautsar S.A."/>
            <person name="Yang D."/>
            <person name="Bader C.D."/>
            <person name="Teijaro C.N."/>
            <person name="Fluegel L."/>
            <person name="Davis C.M."/>
            <person name="Simpson J.R."/>
            <person name="Lauterbach L."/>
            <person name="Steele A.D."/>
            <person name="Gui C."/>
            <person name="Meng S."/>
            <person name="Li G."/>
            <person name="Viehrig K."/>
            <person name="Ye F."/>
            <person name="Su P."/>
            <person name="Kiefer A.F."/>
            <person name="Nichols A."/>
            <person name="Cepeda A.J."/>
            <person name="Yan W."/>
            <person name="Fan B."/>
            <person name="Jiang Y."/>
            <person name="Adhikari A."/>
            <person name="Zheng C.-J."/>
            <person name="Schuster L."/>
            <person name="Cowan T.M."/>
            <person name="Smanski M.J."/>
            <person name="Chevrette M.G."/>
            <person name="De Carvalho L.P.S."/>
            <person name="Shen B."/>
        </authorList>
    </citation>
    <scope>NUCLEOTIDE SEQUENCE [LARGE SCALE GENOMIC DNA]</scope>
    <source>
        <strain evidence="9 10">NPDC050671</strain>
    </source>
</reference>
<protein>
    <submittedName>
        <fullName evidence="9">Cation:proton antiporter</fullName>
    </submittedName>
</protein>
<feature type="transmembrane region" description="Helical" evidence="7">
    <location>
        <begin position="377"/>
        <end position="400"/>
    </location>
</feature>
<sequence length="423" mass="43660">MTTDTLLRLVVALAVVLAVAKLLGRLAVWAGQPAVIGEICAGVLLGPTFFGGDLTRLLFPAEVRPSLNVLADAGVVLFMFLVGSEFDQKLLRGQGRAAVGVSMGSMAVPFALGAALALYLIEQHPSEHRVAFTLFLGTAMSVTAFPVLARILSDRGLLNTSIGALALACAAVGDVLAWTLLAVVAALAGGAGTLWHILLVVPFTALLVFVLRPALTRLGERWKGARSTVTRPAAAGVLIAVAIGSALSAAATEWMGLHLIFGAFLFGVAMPRRHWDSIREWVLPWVGRVTSLLLPVFFAVAGVAVDLSGVGGAALAELALLLVVAVGGKVIGAYGGARMSGIPGRESATLAILLNTRGLTELIVLTVGLQLGLIDTALYSLMVVMALVTTAMTGVSMPLVDPRRPVRAAAGSLPVPPAVRSGP</sequence>
<dbReference type="PANTHER" id="PTHR32468:SF0">
    <property type="entry name" value="K(+)_H(+) ANTIPORTER 1"/>
    <property type="match status" value="1"/>
</dbReference>
<dbReference type="EMBL" id="JBFAIH010000002">
    <property type="protein sequence ID" value="MEV0362431.1"/>
    <property type="molecule type" value="Genomic_DNA"/>
</dbReference>
<feature type="transmembrane region" description="Helical" evidence="7">
    <location>
        <begin position="348"/>
        <end position="371"/>
    </location>
</feature>
<dbReference type="InterPro" id="IPR006153">
    <property type="entry name" value="Cation/H_exchanger_TM"/>
</dbReference>
<keyword evidence="3 7" id="KW-0812">Transmembrane</keyword>
<feature type="transmembrane region" description="Helical" evidence="7">
    <location>
        <begin position="98"/>
        <end position="120"/>
    </location>
</feature>
<feature type="transmembrane region" description="Helical" evidence="7">
    <location>
        <begin position="282"/>
        <end position="305"/>
    </location>
</feature>
<feature type="transmembrane region" description="Helical" evidence="7">
    <location>
        <begin position="311"/>
        <end position="336"/>
    </location>
</feature>
<feature type="transmembrane region" description="Helical" evidence="7">
    <location>
        <begin position="254"/>
        <end position="270"/>
    </location>
</feature>
<gene>
    <name evidence="9" type="ORF">AB0H72_06985</name>
</gene>
<keyword evidence="10" id="KW-1185">Reference proteome</keyword>
<dbReference type="Proteomes" id="UP001551658">
    <property type="component" value="Unassembled WGS sequence"/>
</dbReference>
<dbReference type="Pfam" id="PF00999">
    <property type="entry name" value="Na_H_Exchanger"/>
    <property type="match status" value="1"/>
</dbReference>
<feature type="transmembrane region" description="Helical" evidence="7">
    <location>
        <begin position="6"/>
        <end position="23"/>
    </location>
</feature>
<evidence type="ECO:0000256" key="5">
    <source>
        <dbReference type="ARBA" id="ARBA00023065"/>
    </source>
</evidence>
<evidence type="ECO:0000256" key="2">
    <source>
        <dbReference type="ARBA" id="ARBA00022448"/>
    </source>
</evidence>
<keyword evidence="6 7" id="KW-0472">Membrane</keyword>
<keyword evidence="4 7" id="KW-1133">Transmembrane helix</keyword>
<evidence type="ECO:0000259" key="8">
    <source>
        <dbReference type="Pfam" id="PF00999"/>
    </source>
</evidence>
<name>A0ABV3F3Z8_9NOCA</name>
<keyword evidence="5" id="KW-0406">Ion transport</keyword>
<evidence type="ECO:0000256" key="6">
    <source>
        <dbReference type="ARBA" id="ARBA00023136"/>
    </source>
</evidence>
<evidence type="ECO:0000313" key="10">
    <source>
        <dbReference type="Proteomes" id="UP001551658"/>
    </source>
</evidence>
<dbReference type="PANTHER" id="PTHR32468">
    <property type="entry name" value="CATION/H + ANTIPORTER"/>
    <property type="match status" value="1"/>
</dbReference>
<feature type="transmembrane region" description="Helical" evidence="7">
    <location>
        <begin position="67"/>
        <end position="86"/>
    </location>
</feature>
<dbReference type="InterPro" id="IPR038770">
    <property type="entry name" value="Na+/solute_symporter_sf"/>
</dbReference>
<feature type="transmembrane region" description="Helical" evidence="7">
    <location>
        <begin position="194"/>
        <end position="211"/>
    </location>
</feature>
<feature type="transmembrane region" description="Helical" evidence="7">
    <location>
        <begin position="132"/>
        <end position="152"/>
    </location>
</feature>
<feature type="transmembrane region" description="Helical" evidence="7">
    <location>
        <begin position="164"/>
        <end position="188"/>
    </location>
</feature>
<comment type="caution">
    <text evidence="9">The sequence shown here is derived from an EMBL/GenBank/DDBJ whole genome shotgun (WGS) entry which is preliminary data.</text>
</comment>
<feature type="transmembrane region" description="Helical" evidence="7">
    <location>
        <begin position="232"/>
        <end position="248"/>
    </location>
</feature>
<keyword evidence="2" id="KW-0813">Transport</keyword>
<proteinExistence type="predicted"/>
<dbReference type="RefSeq" id="WP_357974886.1">
    <property type="nucleotide sequence ID" value="NZ_JBFAIH010000002.1"/>
</dbReference>
<organism evidence="9 10">
    <name type="scientific">Nocardia fusca</name>
    <dbReference type="NCBI Taxonomy" id="941183"/>
    <lineage>
        <taxon>Bacteria</taxon>
        <taxon>Bacillati</taxon>
        <taxon>Actinomycetota</taxon>
        <taxon>Actinomycetes</taxon>
        <taxon>Mycobacteriales</taxon>
        <taxon>Nocardiaceae</taxon>
        <taxon>Nocardia</taxon>
    </lineage>
</organism>
<accession>A0ABV3F3Z8</accession>
<comment type="subcellular location">
    <subcellularLocation>
        <location evidence="1">Membrane</location>
        <topology evidence="1">Multi-pass membrane protein</topology>
    </subcellularLocation>
</comment>
<evidence type="ECO:0000256" key="3">
    <source>
        <dbReference type="ARBA" id="ARBA00022692"/>
    </source>
</evidence>
<dbReference type="InterPro" id="IPR050794">
    <property type="entry name" value="CPA2_transporter"/>
</dbReference>
<evidence type="ECO:0000313" key="9">
    <source>
        <dbReference type="EMBL" id="MEV0362431.1"/>
    </source>
</evidence>
<feature type="domain" description="Cation/H+ exchanger transmembrane" evidence="8">
    <location>
        <begin position="17"/>
        <end position="398"/>
    </location>
</feature>
<evidence type="ECO:0000256" key="7">
    <source>
        <dbReference type="SAM" id="Phobius"/>
    </source>
</evidence>
<dbReference type="Gene3D" id="1.20.1530.20">
    <property type="match status" value="1"/>
</dbReference>
<evidence type="ECO:0000256" key="1">
    <source>
        <dbReference type="ARBA" id="ARBA00004141"/>
    </source>
</evidence>